<dbReference type="RefSeq" id="WP_281840970.1">
    <property type="nucleotide sequence ID" value="NZ_BROH01000001.1"/>
</dbReference>
<accession>A0ABQ5LPV6</accession>
<evidence type="ECO:0000313" key="2">
    <source>
        <dbReference type="EMBL" id="GKY87035.1"/>
    </source>
</evidence>
<dbReference type="Gene3D" id="3.10.450.50">
    <property type="match status" value="3"/>
</dbReference>
<dbReference type="InterPro" id="IPR037401">
    <property type="entry name" value="SnoaL-like"/>
</dbReference>
<dbReference type="Pfam" id="PF13577">
    <property type="entry name" value="SnoaL_4"/>
    <property type="match status" value="2"/>
</dbReference>
<sequence>MTNDVQQIKKLMNEYAWALDLCDWESLSRCFADPMEFHSSTMESCYDFPSLKAAVQARAPLFALRRHMISNQYVRIDGDRGYFYGNLINSRELALPQPDDLFLAGGYYRNQMVRTPDGWKIAVKCWQDLWTEGTLPAAMTASAPQFAPVMHGIDEGSTFGVPDEQASDPASSPRQAVSDAVLRLFRAADADDRDAVSVTLADADRILWPGAGSGNAVDALCAGGAKRMTYLTNELIRINPDGAEFASYFYQVTGGTDGSENRHTGGFLAVSLTQDKKGWRIRSLHYEQIWEKGKPLCDDPRDGTQLAARFLAPFSVADNAPASDEERIAELHAMYTWCFDAGDFALMESCFTEDVQCNFESGMGKRFDRRSMIDQLAIDRDLKPFYQHYTFNTLVSVEGDRAELNCYAFTRRTPDGGGPVLCAGGRYRATAVRQGEGWAFSHFHYQRDYGPYQ</sequence>
<reference evidence="2" key="1">
    <citation type="journal article" date="2023" name="Int. J. Syst. Evol. Microbiol.">
        <title>Sinisalibacter aestuarii sp. nov., isolated from estuarine sediment of the Arakawa River.</title>
        <authorList>
            <person name="Arafat S.T."/>
            <person name="Hirano S."/>
            <person name="Sato A."/>
            <person name="Takeuchi K."/>
            <person name="Yasuda T."/>
            <person name="Terahara T."/>
            <person name="Hamada M."/>
            <person name="Kobayashi T."/>
        </authorList>
    </citation>
    <scope>NUCLEOTIDE SEQUENCE</scope>
    <source>
        <strain evidence="2">B-399</strain>
    </source>
</reference>
<evidence type="ECO:0000313" key="3">
    <source>
        <dbReference type="Proteomes" id="UP001144205"/>
    </source>
</evidence>
<gene>
    <name evidence="2" type="ORF">STA1M1_09040</name>
</gene>
<dbReference type="Proteomes" id="UP001144205">
    <property type="component" value="Unassembled WGS sequence"/>
</dbReference>
<keyword evidence="3" id="KW-1185">Reference proteome</keyword>
<evidence type="ECO:0000259" key="1">
    <source>
        <dbReference type="Pfam" id="PF13577"/>
    </source>
</evidence>
<comment type="caution">
    <text evidence="2">The sequence shown here is derived from an EMBL/GenBank/DDBJ whole genome shotgun (WGS) entry which is preliminary data.</text>
</comment>
<organism evidence="2 3">
    <name type="scientific">Sinisalibacter aestuarii</name>
    <dbReference type="NCBI Taxonomy" id="2949426"/>
    <lineage>
        <taxon>Bacteria</taxon>
        <taxon>Pseudomonadati</taxon>
        <taxon>Pseudomonadota</taxon>
        <taxon>Alphaproteobacteria</taxon>
        <taxon>Rhodobacterales</taxon>
        <taxon>Roseobacteraceae</taxon>
        <taxon>Sinisalibacter</taxon>
    </lineage>
</organism>
<feature type="domain" description="SnoaL-like" evidence="1">
    <location>
        <begin position="3"/>
        <end position="122"/>
    </location>
</feature>
<feature type="domain" description="SnoaL-like" evidence="1">
    <location>
        <begin position="322"/>
        <end position="443"/>
    </location>
</feature>
<dbReference type="EMBL" id="BROH01000001">
    <property type="protein sequence ID" value="GKY87035.1"/>
    <property type="molecule type" value="Genomic_DNA"/>
</dbReference>
<proteinExistence type="predicted"/>
<dbReference type="SUPFAM" id="SSF54427">
    <property type="entry name" value="NTF2-like"/>
    <property type="match status" value="3"/>
</dbReference>
<name>A0ABQ5LPV6_9RHOB</name>
<protein>
    <recommendedName>
        <fullName evidence="1">SnoaL-like domain-containing protein</fullName>
    </recommendedName>
</protein>
<dbReference type="InterPro" id="IPR032710">
    <property type="entry name" value="NTF2-like_dom_sf"/>
</dbReference>